<feature type="domain" description="Trigger factor C-terminal" evidence="8">
    <location>
        <begin position="168"/>
        <end position="277"/>
    </location>
</feature>
<sequence length="294" mass="34095">MQVEVKKVDAVRRELKFEISKERVKETFDEVYKDLGKVAKIKGYRPGKAPRHVLEAQHGKTAQDEVVKKIVPQAYQEAISNEKLEPIDMPDIADVNFQDGIITFRAMLDIKPEIKIKDYKGIKVKRKSSEVTDDEIEKTLDYFKQGQGKDKEVEVNDAFAHGLGYPNLEEFKKSLSRQLELDKDRQNRFDLENQIVEELIKKAKLTIPQSMVKKQLEHRVKTEIDRMKSQGIPEEDLQKKETELIKNMQDTVEKDVKVYLILDKIAGEEKIEVKEGENLPAKVIEYLLKEAVWS</sequence>
<evidence type="ECO:0000259" key="7">
    <source>
        <dbReference type="Pfam" id="PF05697"/>
    </source>
</evidence>
<dbReference type="SUPFAM" id="SSF102735">
    <property type="entry name" value="Trigger factor ribosome-binding domain"/>
    <property type="match status" value="1"/>
</dbReference>
<dbReference type="InterPro" id="IPR036611">
    <property type="entry name" value="Trigger_fac_ribosome-bd_sf"/>
</dbReference>
<dbReference type="Pfam" id="PF05697">
    <property type="entry name" value="Trigger_N"/>
    <property type="match status" value="1"/>
</dbReference>
<evidence type="ECO:0000256" key="1">
    <source>
        <dbReference type="ARBA" id="ARBA00000971"/>
    </source>
</evidence>
<dbReference type="GO" id="GO:0051301">
    <property type="term" value="P:cell division"/>
    <property type="evidence" value="ECO:0007669"/>
    <property type="project" value="UniProtKB-KW"/>
</dbReference>
<feature type="domain" description="Trigger factor ribosome-binding bacterial" evidence="7">
    <location>
        <begin position="1"/>
        <end position="141"/>
    </location>
</feature>
<dbReference type="EC" id="5.2.1.8" evidence="3"/>
<comment type="similarity">
    <text evidence="2">Belongs to the FKBP-type PPIase family. Tig subfamily.</text>
</comment>
<dbReference type="PANTHER" id="PTHR30560:SF3">
    <property type="entry name" value="TRIGGER FACTOR-LIKE PROTEIN TIG, CHLOROPLASTIC"/>
    <property type="match status" value="1"/>
</dbReference>
<dbReference type="InterPro" id="IPR008880">
    <property type="entry name" value="Trigger_fac_C"/>
</dbReference>
<keyword evidence="5" id="KW-0143">Chaperone</keyword>
<dbReference type="InterPro" id="IPR037041">
    <property type="entry name" value="Trigger_fac_C_sf"/>
</dbReference>
<gene>
    <name evidence="9" type="ORF">MNBD_BACTEROID05-1280</name>
</gene>
<evidence type="ECO:0000313" key="9">
    <source>
        <dbReference type="EMBL" id="VAW14020.1"/>
    </source>
</evidence>
<dbReference type="GO" id="GO:0015031">
    <property type="term" value="P:protein transport"/>
    <property type="evidence" value="ECO:0007669"/>
    <property type="project" value="InterPro"/>
</dbReference>
<dbReference type="PANTHER" id="PTHR30560">
    <property type="entry name" value="TRIGGER FACTOR CHAPERONE AND PEPTIDYL-PROLYL CIS/TRANS ISOMERASE"/>
    <property type="match status" value="1"/>
</dbReference>
<keyword evidence="6 9" id="KW-0413">Isomerase</keyword>
<dbReference type="GO" id="GO:0003755">
    <property type="term" value="F:peptidyl-prolyl cis-trans isomerase activity"/>
    <property type="evidence" value="ECO:0007669"/>
    <property type="project" value="UniProtKB-KW"/>
</dbReference>
<dbReference type="Pfam" id="PF05698">
    <property type="entry name" value="Trigger_C"/>
    <property type="match status" value="1"/>
</dbReference>
<evidence type="ECO:0000256" key="3">
    <source>
        <dbReference type="ARBA" id="ARBA00013194"/>
    </source>
</evidence>
<dbReference type="SUPFAM" id="SSF109998">
    <property type="entry name" value="Triger factor/SurA peptide-binding domain-like"/>
    <property type="match status" value="1"/>
</dbReference>
<keyword evidence="4" id="KW-0697">Rotamase</keyword>
<dbReference type="InterPro" id="IPR005215">
    <property type="entry name" value="Trig_fac"/>
</dbReference>
<dbReference type="Gene3D" id="1.10.3120.10">
    <property type="entry name" value="Trigger factor, C-terminal domain"/>
    <property type="match status" value="1"/>
</dbReference>
<evidence type="ECO:0000256" key="5">
    <source>
        <dbReference type="ARBA" id="ARBA00023186"/>
    </source>
</evidence>
<organism evidence="9">
    <name type="scientific">hydrothermal vent metagenome</name>
    <dbReference type="NCBI Taxonomy" id="652676"/>
    <lineage>
        <taxon>unclassified sequences</taxon>
        <taxon>metagenomes</taxon>
        <taxon>ecological metagenomes</taxon>
    </lineage>
</organism>
<dbReference type="EMBL" id="UOEN01000199">
    <property type="protein sequence ID" value="VAW14020.1"/>
    <property type="molecule type" value="Genomic_DNA"/>
</dbReference>
<protein>
    <recommendedName>
        <fullName evidence="3">peptidylprolyl isomerase</fullName>
        <ecNumber evidence="3">5.2.1.8</ecNumber>
    </recommendedName>
</protein>
<dbReference type="GO" id="GO:0043022">
    <property type="term" value="F:ribosome binding"/>
    <property type="evidence" value="ECO:0007669"/>
    <property type="project" value="TreeGrafter"/>
</dbReference>
<evidence type="ECO:0000256" key="2">
    <source>
        <dbReference type="ARBA" id="ARBA00005464"/>
    </source>
</evidence>
<dbReference type="InterPro" id="IPR008881">
    <property type="entry name" value="Trigger_fac_ribosome-bd_bac"/>
</dbReference>
<dbReference type="GO" id="GO:0044183">
    <property type="term" value="F:protein folding chaperone"/>
    <property type="evidence" value="ECO:0007669"/>
    <property type="project" value="TreeGrafter"/>
</dbReference>
<reference evidence="9" key="1">
    <citation type="submission" date="2018-06" db="EMBL/GenBank/DDBJ databases">
        <authorList>
            <person name="Zhirakovskaya E."/>
        </authorList>
    </citation>
    <scope>NUCLEOTIDE SEQUENCE</scope>
</reference>
<name>A0A3B0TAV5_9ZZZZ</name>
<accession>A0A3B0TAV5</accession>
<evidence type="ECO:0000259" key="8">
    <source>
        <dbReference type="Pfam" id="PF05698"/>
    </source>
</evidence>
<dbReference type="AlphaFoldDB" id="A0A3B0TAV5"/>
<dbReference type="Gene3D" id="3.30.70.1050">
    <property type="entry name" value="Trigger factor ribosome-binding domain"/>
    <property type="match status" value="1"/>
</dbReference>
<keyword evidence="9" id="KW-0131">Cell cycle</keyword>
<keyword evidence="9" id="KW-0132">Cell division</keyword>
<dbReference type="GO" id="GO:0051083">
    <property type="term" value="P:'de novo' cotranslational protein folding"/>
    <property type="evidence" value="ECO:0007669"/>
    <property type="project" value="TreeGrafter"/>
</dbReference>
<dbReference type="GO" id="GO:0043335">
    <property type="term" value="P:protein unfolding"/>
    <property type="evidence" value="ECO:0007669"/>
    <property type="project" value="TreeGrafter"/>
</dbReference>
<comment type="catalytic activity">
    <reaction evidence="1">
        <text>[protein]-peptidylproline (omega=180) = [protein]-peptidylproline (omega=0)</text>
        <dbReference type="Rhea" id="RHEA:16237"/>
        <dbReference type="Rhea" id="RHEA-COMP:10747"/>
        <dbReference type="Rhea" id="RHEA-COMP:10748"/>
        <dbReference type="ChEBI" id="CHEBI:83833"/>
        <dbReference type="ChEBI" id="CHEBI:83834"/>
        <dbReference type="EC" id="5.2.1.8"/>
    </reaction>
</comment>
<dbReference type="InterPro" id="IPR027304">
    <property type="entry name" value="Trigger_fact/SurA_dom_sf"/>
</dbReference>
<evidence type="ECO:0000256" key="4">
    <source>
        <dbReference type="ARBA" id="ARBA00023110"/>
    </source>
</evidence>
<evidence type="ECO:0000256" key="6">
    <source>
        <dbReference type="ARBA" id="ARBA00023235"/>
    </source>
</evidence>
<proteinExistence type="inferred from homology"/>